<comment type="caution">
    <text evidence="1">The sequence shown here is derived from an EMBL/GenBank/DDBJ whole genome shotgun (WGS) entry which is preliminary data.</text>
</comment>
<protein>
    <submittedName>
        <fullName evidence="1">Uncharacterized protein</fullName>
    </submittedName>
</protein>
<proteinExistence type="predicted"/>
<evidence type="ECO:0000313" key="2">
    <source>
        <dbReference type="Proteomes" id="UP000887458"/>
    </source>
</evidence>
<evidence type="ECO:0000313" key="1">
    <source>
        <dbReference type="EMBL" id="KAH9421026.1"/>
    </source>
</evidence>
<name>A0ABQ8JEI7_DERPT</name>
<gene>
    <name evidence="1" type="ORF">DERP_001467</name>
</gene>
<reference evidence="1 2" key="1">
    <citation type="journal article" date="2018" name="J. Allergy Clin. Immunol.">
        <title>High-quality assembly of Dermatophagoides pteronyssinus genome and transcriptome reveals a wide range of novel allergens.</title>
        <authorList>
            <person name="Liu X.Y."/>
            <person name="Yang K.Y."/>
            <person name="Wang M.Q."/>
            <person name="Kwok J.S."/>
            <person name="Zeng X."/>
            <person name="Yang Z."/>
            <person name="Xiao X.J."/>
            <person name="Lau C.P."/>
            <person name="Li Y."/>
            <person name="Huang Z.M."/>
            <person name="Ba J.G."/>
            <person name="Yim A.K."/>
            <person name="Ouyang C.Y."/>
            <person name="Ngai S.M."/>
            <person name="Chan T.F."/>
            <person name="Leung E.L."/>
            <person name="Liu L."/>
            <person name="Liu Z.G."/>
            <person name="Tsui S.K."/>
        </authorList>
    </citation>
    <scope>NUCLEOTIDE SEQUENCE [LARGE SCALE GENOMIC DNA]</scope>
    <source>
        <strain evidence="1">Derp</strain>
    </source>
</reference>
<dbReference type="Proteomes" id="UP000887458">
    <property type="component" value="Unassembled WGS sequence"/>
</dbReference>
<accession>A0ABQ8JEI7</accession>
<dbReference type="EMBL" id="NJHN03000047">
    <property type="protein sequence ID" value="KAH9421026.1"/>
    <property type="molecule type" value="Genomic_DNA"/>
</dbReference>
<organism evidence="1 2">
    <name type="scientific">Dermatophagoides pteronyssinus</name>
    <name type="common">European house dust mite</name>
    <dbReference type="NCBI Taxonomy" id="6956"/>
    <lineage>
        <taxon>Eukaryota</taxon>
        <taxon>Metazoa</taxon>
        <taxon>Ecdysozoa</taxon>
        <taxon>Arthropoda</taxon>
        <taxon>Chelicerata</taxon>
        <taxon>Arachnida</taxon>
        <taxon>Acari</taxon>
        <taxon>Acariformes</taxon>
        <taxon>Sarcoptiformes</taxon>
        <taxon>Astigmata</taxon>
        <taxon>Psoroptidia</taxon>
        <taxon>Analgoidea</taxon>
        <taxon>Pyroglyphidae</taxon>
        <taxon>Dermatophagoidinae</taxon>
        <taxon>Dermatophagoides</taxon>
    </lineage>
</organism>
<keyword evidence="2" id="KW-1185">Reference proteome</keyword>
<reference evidence="1 2" key="2">
    <citation type="journal article" date="2022" name="Mol. Biol. Evol.">
        <title>Comparative Genomics Reveals Insights into the Divergent Evolution of Astigmatic Mites and Household Pest Adaptations.</title>
        <authorList>
            <person name="Xiong Q."/>
            <person name="Wan A.T."/>
            <person name="Liu X."/>
            <person name="Fung C.S."/>
            <person name="Xiao X."/>
            <person name="Malainual N."/>
            <person name="Hou J."/>
            <person name="Wang L."/>
            <person name="Wang M."/>
            <person name="Yang K.Y."/>
            <person name="Cui Y."/>
            <person name="Leung E.L."/>
            <person name="Nong W."/>
            <person name="Shin S.K."/>
            <person name="Au S.W."/>
            <person name="Jeong K.Y."/>
            <person name="Chew F.T."/>
            <person name="Hui J.H."/>
            <person name="Leung T.F."/>
            <person name="Tungtrongchitr A."/>
            <person name="Zhong N."/>
            <person name="Liu Z."/>
            <person name="Tsui S.K."/>
        </authorList>
    </citation>
    <scope>NUCLEOTIDE SEQUENCE [LARGE SCALE GENOMIC DNA]</scope>
    <source>
        <strain evidence="1">Derp</strain>
    </source>
</reference>
<sequence>MIPNFNCSNFLINRIEVTCENFMASKCGYIYNENNNIRCGDRKKLRCQNSTAIWMFDFF</sequence>